<name>A0ABX5PU21_9FLAO</name>
<organism evidence="1 2">
    <name type="scientific">Nonlabens dokdonensis</name>
    <dbReference type="NCBI Taxonomy" id="328515"/>
    <lineage>
        <taxon>Bacteria</taxon>
        <taxon>Pseudomonadati</taxon>
        <taxon>Bacteroidota</taxon>
        <taxon>Flavobacteriia</taxon>
        <taxon>Flavobacteriales</taxon>
        <taxon>Flavobacteriaceae</taxon>
        <taxon>Nonlabens</taxon>
    </lineage>
</organism>
<accession>A0ABX5PU21</accession>
<evidence type="ECO:0000313" key="1">
    <source>
        <dbReference type="EMBL" id="PZX36839.1"/>
    </source>
</evidence>
<gene>
    <name evidence="1" type="ORF">LX97_03302</name>
</gene>
<dbReference type="Proteomes" id="UP000248584">
    <property type="component" value="Unassembled WGS sequence"/>
</dbReference>
<dbReference type="RefSeq" id="WP_015362430.1">
    <property type="nucleotide sequence ID" value="NZ_QKZR01000008.1"/>
</dbReference>
<comment type="caution">
    <text evidence="1">The sequence shown here is derived from an EMBL/GenBank/DDBJ whole genome shotgun (WGS) entry which is preliminary data.</text>
</comment>
<dbReference type="EMBL" id="QKZR01000008">
    <property type="protein sequence ID" value="PZX36839.1"/>
    <property type="molecule type" value="Genomic_DNA"/>
</dbReference>
<proteinExistence type="predicted"/>
<protein>
    <submittedName>
        <fullName evidence="1">Uncharacterized protein</fullName>
    </submittedName>
</protein>
<reference evidence="1 2" key="1">
    <citation type="submission" date="2018-06" db="EMBL/GenBank/DDBJ databases">
        <title>Genomic Encyclopedia of Archaeal and Bacterial Type Strains, Phase II (KMG-II): from individual species to whole genera.</title>
        <authorList>
            <person name="Goeker M."/>
        </authorList>
    </citation>
    <scope>NUCLEOTIDE SEQUENCE [LARGE SCALE GENOMIC DNA]</scope>
    <source>
        <strain evidence="1 2">DSM 17205</strain>
    </source>
</reference>
<evidence type="ECO:0000313" key="2">
    <source>
        <dbReference type="Proteomes" id="UP000248584"/>
    </source>
</evidence>
<keyword evidence="2" id="KW-1185">Reference proteome</keyword>
<sequence>MNFWNDIEDCLNNEGFEPLIENESIHWQSERASFNIKYKDIAFEGNRLAWYQDEEYGRCSIKIKYANGIILNWQPKSNHSDFGFRLHYIKWFGYKLIAIYTEKHRTYIVKIENLTVTILYGGNIDKIKITNDRIFVKEFQNNDFFQFIYINSDPFSESGVYCIPLVNLKSKVLQIELESFNNYFLIMDKEYNKVTTQGKNSYSS</sequence>